<dbReference type="Gene3D" id="3.10.580.10">
    <property type="entry name" value="CBS-domain"/>
    <property type="match status" value="1"/>
</dbReference>
<reference evidence="4 5" key="1">
    <citation type="submission" date="2021-01" db="EMBL/GenBank/DDBJ databases">
        <title>Whole genome shotgun sequence of Actinoplanes deccanensis NBRC 13994.</title>
        <authorList>
            <person name="Komaki H."/>
            <person name="Tamura T."/>
        </authorList>
    </citation>
    <scope>NUCLEOTIDE SEQUENCE [LARGE SCALE GENOMIC DNA]</scope>
    <source>
        <strain evidence="4 5">NBRC 13994</strain>
    </source>
</reference>
<keyword evidence="4" id="KW-0418">Kinase</keyword>
<protein>
    <submittedName>
        <fullName evidence="4">Histidine kinase</fullName>
    </submittedName>
</protein>
<name>A0ABQ3Y701_9ACTN</name>
<keyword evidence="1 2" id="KW-0129">CBS domain</keyword>
<proteinExistence type="predicted"/>
<dbReference type="CDD" id="cd04586">
    <property type="entry name" value="CBS_pair_BON_assoc"/>
    <property type="match status" value="1"/>
</dbReference>
<evidence type="ECO:0000313" key="4">
    <source>
        <dbReference type="EMBL" id="GID75769.1"/>
    </source>
</evidence>
<dbReference type="PROSITE" id="PS51371">
    <property type="entry name" value="CBS"/>
    <property type="match status" value="2"/>
</dbReference>
<dbReference type="Pfam" id="PF00571">
    <property type="entry name" value="CBS"/>
    <property type="match status" value="2"/>
</dbReference>
<dbReference type="PANTHER" id="PTHR43080">
    <property type="entry name" value="CBS DOMAIN-CONTAINING PROTEIN CBSX3, MITOCHONDRIAL"/>
    <property type="match status" value="1"/>
</dbReference>
<gene>
    <name evidence="4" type="ORF">Ade02nite_44100</name>
</gene>
<dbReference type="SUPFAM" id="SSF54631">
    <property type="entry name" value="CBS-domain pair"/>
    <property type="match status" value="1"/>
</dbReference>
<keyword evidence="4" id="KW-0808">Transferase</keyword>
<dbReference type="InterPro" id="IPR000644">
    <property type="entry name" value="CBS_dom"/>
</dbReference>
<dbReference type="SMART" id="SM00116">
    <property type="entry name" value="CBS"/>
    <property type="match status" value="2"/>
</dbReference>
<feature type="domain" description="CBS" evidence="3">
    <location>
        <begin position="84"/>
        <end position="139"/>
    </location>
</feature>
<accession>A0ABQ3Y701</accession>
<feature type="domain" description="CBS" evidence="3">
    <location>
        <begin position="7"/>
        <end position="63"/>
    </location>
</feature>
<evidence type="ECO:0000313" key="5">
    <source>
        <dbReference type="Proteomes" id="UP000609879"/>
    </source>
</evidence>
<dbReference type="RefSeq" id="WP_203766745.1">
    <property type="nucleotide sequence ID" value="NZ_BAAABO010000046.1"/>
</dbReference>
<dbReference type="PANTHER" id="PTHR43080:SF2">
    <property type="entry name" value="CBS DOMAIN-CONTAINING PROTEIN"/>
    <property type="match status" value="1"/>
</dbReference>
<evidence type="ECO:0000259" key="3">
    <source>
        <dbReference type="PROSITE" id="PS51371"/>
    </source>
</evidence>
<evidence type="ECO:0000256" key="1">
    <source>
        <dbReference type="ARBA" id="ARBA00023122"/>
    </source>
</evidence>
<comment type="caution">
    <text evidence="4">The sequence shown here is derived from an EMBL/GenBank/DDBJ whole genome shotgun (WGS) entry which is preliminary data.</text>
</comment>
<evidence type="ECO:0000256" key="2">
    <source>
        <dbReference type="PROSITE-ProRule" id="PRU00703"/>
    </source>
</evidence>
<organism evidence="4 5">
    <name type="scientific">Paractinoplanes deccanensis</name>
    <dbReference type="NCBI Taxonomy" id="113561"/>
    <lineage>
        <taxon>Bacteria</taxon>
        <taxon>Bacillati</taxon>
        <taxon>Actinomycetota</taxon>
        <taxon>Actinomycetes</taxon>
        <taxon>Micromonosporales</taxon>
        <taxon>Micromonosporaceae</taxon>
        <taxon>Paractinoplanes</taxon>
    </lineage>
</organism>
<dbReference type="EMBL" id="BOMI01000084">
    <property type="protein sequence ID" value="GID75769.1"/>
    <property type="molecule type" value="Genomic_DNA"/>
</dbReference>
<dbReference type="Proteomes" id="UP000609879">
    <property type="component" value="Unassembled WGS sequence"/>
</dbReference>
<dbReference type="InterPro" id="IPR051257">
    <property type="entry name" value="Diverse_CBS-Domain"/>
</dbReference>
<keyword evidence="5" id="KW-1185">Reference proteome</keyword>
<sequence length="203" mass="21633">MRAKDVMTTPVLTVAPTAPVEDAVALLTTNGVTALPVITSTGDLTGMVSEGDLLRHRVPADPTAHLMPPPAPEATRPTTVAEAMTPDPVTTWPEADVADIAAAMLKHDVRSIPVLDAGTVVGIVSRRDILRAMVRTDEVLAAETQHRLDDYAPHWTATVKAGVATVTGPYRDETDRAVVRALTRTVPGITEVHLMDTEPGRQE</sequence>
<dbReference type="InterPro" id="IPR046342">
    <property type="entry name" value="CBS_dom_sf"/>
</dbReference>
<dbReference type="GO" id="GO:0016301">
    <property type="term" value="F:kinase activity"/>
    <property type="evidence" value="ECO:0007669"/>
    <property type="project" value="UniProtKB-KW"/>
</dbReference>